<feature type="domain" description="4Fe-4S ferredoxin-type" evidence="1">
    <location>
        <begin position="1"/>
        <end position="28"/>
    </location>
</feature>
<reference evidence="2" key="1">
    <citation type="journal article" date="2014" name="Front. Microbiol.">
        <title>High frequency of phylogenetically diverse reductive dehalogenase-homologous genes in deep subseafloor sedimentary metagenomes.</title>
        <authorList>
            <person name="Kawai M."/>
            <person name="Futagami T."/>
            <person name="Toyoda A."/>
            <person name="Takaki Y."/>
            <person name="Nishi S."/>
            <person name="Hori S."/>
            <person name="Arai W."/>
            <person name="Tsubouchi T."/>
            <person name="Morono Y."/>
            <person name="Uchiyama I."/>
            <person name="Ito T."/>
            <person name="Fujiyama A."/>
            <person name="Inagaki F."/>
            <person name="Takami H."/>
        </authorList>
    </citation>
    <scope>NUCLEOTIDE SEQUENCE</scope>
    <source>
        <strain evidence="2">Expedition CK06-06</strain>
    </source>
</reference>
<proteinExistence type="predicted"/>
<accession>X1IIR2</accession>
<evidence type="ECO:0000259" key="1">
    <source>
        <dbReference type="PROSITE" id="PS51379"/>
    </source>
</evidence>
<dbReference type="EMBL" id="BARU01029360">
    <property type="protein sequence ID" value="GAH65989.1"/>
    <property type="molecule type" value="Genomic_DNA"/>
</dbReference>
<feature type="non-terminal residue" evidence="2">
    <location>
        <position position="1"/>
    </location>
</feature>
<gene>
    <name evidence="2" type="ORF">S03H2_46712</name>
</gene>
<dbReference type="InterPro" id="IPR017900">
    <property type="entry name" value="4Fe4S_Fe_S_CS"/>
</dbReference>
<dbReference type="AlphaFoldDB" id="X1IIR2"/>
<dbReference type="PROSITE" id="PS00198">
    <property type="entry name" value="4FE4S_FER_1"/>
    <property type="match status" value="1"/>
</dbReference>
<dbReference type="PROSITE" id="PS51379">
    <property type="entry name" value="4FE4S_FER_2"/>
    <property type="match status" value="1"/>
</dbReference>
<organism evidence="2">
    <name type="scientific">marine sediment metagenome</name>
    <dbReference type="NCBI Taxonomy" id="412755"/>
    <lineage>
        <taxon>unclassified sequences</taxon>
        <taxon>metagenomes</taxon>
        <taxon>ecological metagenomes</taxon>
    </lineage>
</organism>
<protein>
    <recommendedName>
        <fullName evidence="1">4Fe-4S ferredoxin-type domain-containing protein</fullName>
    </recommendedName>
</protein>
<name>X1IIR2_9ZZZZ</name>
<sequence length="53" mass="5978">EFDIEKCTLCHKCIDVCEQNTLADFTETKIMVKAPVLSLARTIPGEHCTVPER</sequence>
<dbReference type="SUPFAM" id="SSF54862">
    <property type="entry name" value="4Fe-4S ferredoxins"/>
    <property type="match status" value="1"/>
</dbReference>
<dbReference type="Pfam" id="PF00037">
    <property type="entry name" value="Fer4"/>
    <property type="match status" value="1"/>
</dbReference>
<dbReference type="InterPro" id="IPR017896">
    <property type="entry name" value="4Fe4S_Fe-S-bd"/>
</dbReference>
<evidence type="ECO:0000313" key="2">
    <source>
        <dbReference type="EMBL" id="GAH65989.1"/>
    </source>
</evidence>
<comment type="caution">
    <text evidence="2">The sequence shown here is derived from an EMBL/GenBank/DDBJ whole genome shotgun (WGS) entry which is preliminary data.</text>
</comment>